<evidence type="ECO:0000313" key="5">
    <source>
        <dbReference type="EMBL" id="CAG8462281.1"/>
    </source>
</evidence>
<dbReference type="Pfam" id="PF01281">
    <property type="entry name" value="Ribosomal_L9_N"/>
    <property type="match status" value="1"/>
</dbReference>
<dbReference type="GO" id="GO:0006412">
    <property type="term" value="P:translation"/>
    <property type="evidence" value="ECO:0007669"/>
    <property type="project" value="InterPro"/>
</dbReference>
<evidence type="ECO:0000256" key="2">
    <source>
        <dbReference type="ARBA" id="ARBA00022980"/>
    </source>
</evidence>
<dbReference type="InterPro" id="IPR000244">
    <property type="entry name" value="Ribosomal_bL9"/>
</dbReference>
<dbReference type="OrthoDB" id="5555409at2759"/>
<gene>
    <name evidence="5" type="ORF">CPELLU_LOCUS680</name>
</gene>
<dbReference type="InterPro" id="IPR036935">
    <property type="entry name" value="Ribosomal_bL9_N_sf"/>
</dbReference>
<dbReference type="Proteomes" id="UP000789759">
    <property type="component" value="Unassembled WGS sequence"/>
</dbReference>
<dbReference type="GO" id="GO:1990904">
    <property type="term" value="C:ribonucleoprotein complex"/>
    <property type="evidence" value="ECO:0007669"/>
    <property type="project" value="UniProtKB-KW"/>
</dbReference>
<organism evidence="5 6">
    <name type="scientific">Cetraspora pellucida</name>
    <dbReference type="NCBI Taxonomy" id="1433469"/>
    <lineage>
        <taxon>Eukaryota</taxon>
        <taxon>Fungi</taxon>
        <taxon>Fungi incertae sedis</taxon>
        <taxon>Mucoromycota</taxon>
        <taxon>Glomeromycotina</taxon>
        <taxon>Glomeromycetes</taxon>
        <taxon>Diversisporales</taxon>
        <taxon>Gigasporaceae</taxon>
        <taxon>Cetraspora</taxon>
    </lineage>
</organism>
<dbReference type="AlphaFoldDB" id="A0A9N8VPS7"/>
<name>A0A9N8VPS7_9GLOM</name>
<keyword evidence="6" id="KW-1185">Reference proteome</keyword>
<protein>
    <submittedName>
        <fullName evidence="5">1648_t:CDS:1</fullName>
    </submittedName>
</protein>
<comment type="caution">
    <text evidence="5">The sequence shown here is derived from an EMBL/GenBank/DDBJ whole genome shotgun (WGS) entry which is preliminary data.</text>
</comment>
<evidence type="ECO:0000259" key="4">
    <source>
        <dbReference type="Pfam" id="PF01281"/>
    </source>
</evidence>
<accession>A0A9N8VPS7</accession>
<dbReference type="PANTHER" id="PTHR21368">
    <property type="entry name" value="50S RIBOSOMAL PROTEIN L9"/>
    <property type="match status" value="1"/>
</dbReference>
<keyword evidence="3" id="KW-0687">Ribonucleoprotein</keyword>
<feature type="domain" description="Ribosomal protein L9" evidence="4">
    <location>
        <begin position="47"/>
        <end position="84"/>
    </location>
</feature>
<reference evidence="5" key="1">
    <citation type="submission" date="2021-06" db="EMBL/GenBank/DDBJ databases">
        <authorList>
            <person name="Kallberg Y."/>
            <person name="Tangrot J."/>
            <person name="Rosling A."/>
        </authorList>
    </citation>
    <scope>NUCLEOTIDE SEQUENCE</scope>
    <source>
        <strain evidence="5">FL966</strain>
    </source>
</reference>
<comment type="similarity">
    <text evidence="1">Belongs to the bacterial ribosomal protein bL9 family.</text>
</comment>
<dbReference type="SUPFAM" id="SSF55658">
    <property type="entry name" value="L9 N-domain-like"/>
    <property type="match status" value="1"/>
</dbReference>
<dbReference type="EMBL" id="CAJVQA010000204">
    <property type="protein sequence ID" value="CAG8462281.1"/>
    <property type="molecule type" value="Genomic_DNA"/>
</dbReference>
<evidence type="ECO:0000256" key="1">
    <source>
        <dbReference type="ARBA" id="ARBA00010605"/>
    </source>
</evidence>
<keyword evidence="2" id="KW-0689">Ribosomal protein</keyword>
<dbReference type="InterPro" id="IPR020070">
    <property type="entry name" value="Ribosomal_bL9_N"/>
</dbReference>
<evidence type="ECO:0000313" key="6">
    <source>
        <dbReference type="Proteomes" id="UP000789759"/>
    </source>
</evidence>
<dbReference type="Gene3D" id="3.40.5.10">
    <property type="entry name" value="Ribosomal protein L9, N-terminal domain"/>
    <property type="match status" value="1"/>
</dbReference>
<dbReference type="GO" id="GO:0005840">
    <property type="term" value="C:ribosome"/>
    <property type="evidence" value="ECO:0007669"/>
    <property type="project" value="UniProtKB-KW"/>
</dbReference>
<dbReference type="GO" id="GO:0003735">
    <property type="term" value="F:structural constituent of ribosome"/>
    <property type="evidence" value="ECO:0007669"/>
    <property type="project" value="InterPro"/>
</dbReference>
<evidence type="ECO:0000256" key="3">
    <source>
        <dbReference type="ARBA" id="ARBA00023274"/>
    </source>
</evidence>
<dbReference type="InterPro" id="IPR009027">
    <property type="entry name" value="Ribosomal_bL9/RNase_H1_N"/>
</dbReference>
<proteinExistence type="inferred from homology"/>
<sequence>MSILLSSRILTTLKIIQLNNDKPPKLFRKVLELSFFSRNARKRKIAVQLIQPLSSLGNKGDIVKVSPGYMRHRLYPNRIANYYIPRGPKENNSEDGKKQIHLLVKGGQITLALYGQPYKSGKKLRESDDRYVMQYFHELQKTLSKLNHSHHLIFQRESANDPNDPSILKNPVTREDIIDQIKESLNLSINISDIEFQQDISNMIQNSGNYTCFVMFREIEHKVPLKIVVQSFSEN</sequence>